<reference evidence="14" key="1">
    <citation type="submission" date="2025-08" db="UniProtKB">
        <authorList>
            <consortium name="Ensembl"/>
        </authorList>
    </citation>
    <scope>IDENTIFICATION</scope>
</reference>
<evidence type="ECO:0000313" key="14">
    <source>
        <dbReference type="Ensembl" id="ENSNBRP00000013138.1"/>
    </source>
</evidence>
<evidence type="ECO:0000256" key="6">
    <source>
        <dbReference type="ARBA" id="ARBA00023170"/>
    </source>
</evidence>
<feature type="signal peptide" evidence="12">
    <location>
        <begin position="1"/>
        <end position="26"/>
    </location>
</feature>
<keyword evidence="2" id="KW-0964">Secreted</keyword>
<evidence type="ECO:0000256" key="9">
    <source>
        <dbReference type="ARBA" id="ARBA00064153"/>
    </source>
</evidence>
<feature type="disulfide bond" evidence="11">
    <location>
        <begin position="583"/>
        <end position="593"/>
    </location>
</feature>
<feature type="disulfide bond" evidence="11">
    <location>
        <begin position="449"/>
        <end position="510"/>
    </location>
</feature>
<evidence type="ECO:0000256" key="1">
    <source>
        <dbReference type="ARBA" id="ARBA00004613"/>
    </source>
</evidence>
<evidence type="ECO:0000256" key="8">
    <source>
        <dbReference type="ARBA" id="ARBA00058074"/>
    </source>
</evidence>
<feature type="disulfide bond" evidence="11">
    <location>
        <begin position="228"/>
        <end position="292"/>
    </location>
</feature>
<keyword evidence="15" id="KW-1185">Reference proteome</keyword>
<feature type="disulfide bond" evidence="11">
    <location>
        <begin position="539"/>
        <end position="603"/>
    </location>
</feature>
<keyword evidence="6" id="KW-0675">Receptor</keyword>
<dbReference type="FunFam" id="3.10.250.10:FF:000006">
    <property type="entry name" value="neurotrypsin isoform X2"/>
    <property type="match status" value="6"/>
</dbReference>
<dbReference type="PROSITE" id="PS50287">
    <property type="entry name" value="SRCR_2"/>
    <property type="match status" value="7"/>
</dbReference>
<feature type="domain" description="SRCR" evidence="13">
    <location>
        <begin position="202"/>
        <end position="303"/>
    </location>
</feature>
<feature type="domain" description="SRCR" evidence="13">
    <location>
        <begin position="617"/>
        <end position="718"/>
    </location>
</feature>
<feature type="domain" description="SRCR" evidence="13">
    <location>
        <begin position="410"/>
        <end position="511"/>
    </location>
</feature>
<organism evidence="14 15">
    <name type="scientific">Neolamprologus brichardi</name>
    <name type="common">Fairy cichlid</name>
    <name type="synonym">Lamprologus brichardi</name>
    <dbReference type="NCBI Taxonomy" id="32507"/>
    <lineage>
        <taxon>Eukaryota</taxon>
        <taxon>Metazoa</taxon>
        <taxon>Chordata</taxon>
        <taxon>Craniata</taxon>
        <taxon>Vertebrata</taxon>
        <taxon>Euteleostomi</taxon>
        <taxon>Actinopterygii</taxon>
        <taxon>Neopterygii</taxon>
        <taxon>Teleostei</taxon>
        <taxon>Neoteleostei</taxon>
        <taxon>Acanthomorphata</taxon>
        <taxon>Ovalentaria</taxon>
        <taxon>Cichlomorphae</taxon>
        <taxon>Cichliformes</taxon>
        <taxon>Cichlidae</taxon>
        <taxon>African cichlids</taxon>
        <taxon>Pseudocrenilabrinae</taxon>
        <taxon>Lamprologini</taxon>
        <taxon>Neolamprologus</taxon>
    </lineage>
</organism>
<feature type="disulfide bond" evidence="11">
    <location>
        <begin position="643"/>
        <end position="707"/>
    </location>
</feature>
<evidence type="ECO:0000256" key="3">
    <source>
        <dbReference type="ARBA" id="ARBA00022729"/>
    </source>
</evidence>
<dbReference type="PROSITE" id="PS00420">
    <property type="entry name" value="SRCR_1"/>
    <property type="match status" value="4"/>
</dbReference>
<feature type="disulfide bond" evidence="11">
    <location>
        <begin position="656"/>
        <end position="717"/>
    </location>
</feature>
<sequence length="917" mass="97798">MFCLLCCTLLSCLFLLLDFNISLVGPARCYGRVEVYNSTSRGKLCDDSWVLNDAIVVCRELKCGKALAISQSVSFNSSKEEMWLADVNCSGRETSLMQCPHGRFGENGCEHNKGVVVVCSGDLHLHFRARPIELYKSIHFDTQISAAYDAYMKVPDAQPAEQSHIASIVDKLCLIEAKLNQYHQDAQENIKCSLYYVLIGQIRLAGSGSTRCSGRVEIYHSGSWGTVCDDNWDLNDAKVVCRQLGCGAAESATQSAHFGQGSGQIWLDEVACSGSESSLTECGHSGFGTHNCGHDEDAGVVCSGEKYFRFAGSTSCSGRVEFYYNSSWGTVCDDNWDLNDAKVVCRQLGCGTALEATSSARFGQGSGQIWLDEVACSGSESSLTECGHSGFGKHDCRHGEDAGVVCSGQIRLAGSGSTQCSGRVEVYHSGSWGTVCDDDWDLNDAKVVCRQLGCRKAVKATQSAHFGQGSGKIWLDNVGCSGSESSLSECRHRGFGTQDCNHGEDAGVVCSGSQIRLAGSTQCSGRVEIYHSGNWGTVCDDDWDLIDAEVVCRQLDCGTGLYATRSASFGQGAGKILLDDVSCSGSESSLSDCQHRGFGMHNCGHGEDAGVICSGQIRLAGSGSTQCSGRVEVYHSGSWGTVCDDDWDINDANVVCRQLGCRKAVKVTSSADFGPGSGKIWLDNVACSGTESSITECGHSGFGTHNCGHGEDAGVVCLGKIILSGSGSTWCSGRVEIYHSSVWGTVCDDGWDLKDAEVVCRSLDCGTALSATSSALFGQGSGQILLDDVACSGSESSLTECQHRGFGTHDCNHGEDAGVVCSGDFILTCSINSTFSSGHFILSFSGSNLTEPAVNNSASFSFPVAEYEHQGNYSCVYEVTVSTRTFRSAETAPITVIIKCKYTVKYVFLFFTKKEES</sequence>
<evidence type="ECO:0000256" key="5">
    <source>
        <dbReference type="ARBA" id="ARBA00023157"/>
    </source>
</evidence>
<evidence type="ECO:0000256" key="7">
    <source>
        <dbReference type="ARBA" id="ARBA00023180"/>
    </source>
</evidence>
<feature type="disulfide bond" evidence="11">
    <location>
        <begin position="436"/>
        <end position="500"/>
    </location>
</feature>
<feature type="domain" description="SRCR" evidence="13">
    <location>
        <begin position="308"/>
        <end position="407"/>
    </location>
</feature>
<name>A0A3Q4H034_NEOBR</name>
<feature type="disulfide bond" evidence="11">
    <location>
        <begin position="241"/>
        <end position="302"/>
    </location>
</feature>
<reference evidence="14" key="2">
    <citation type="submission" date="2025-09" db="UniProtKB">
        <authorList>
            <consortium name="Ensembl"/>
        </authorList>
    </citation>
    <scope>IDENTIFICATION</scope>
</reference>
<feature type="chain" id="PRO_5018655594" description="Soluble scavenger receptor cysteine-rich domain-containing protein SSC5D" evidence="12">
    <location>
        <begin position="27"/>
        <end position="917"/>
    </location>
</feature>
<accession>A0A3Q4H034</accession>
<feature type="domain" description="SRCR" evidence="13">
    <location>
        <begin position="515"/>
        <end position="614"/>
    </location>
</feature>
<feature type="disulfide bond" evidence="11">
    <location>
        <begin position="747"/>
        <end position="811"/>
    </location>
</feature>
<dbReference type="STRING" id="32507.ENSNBRP00000013138"/>
<feature type="domain" description="SRCR" evidence="13">
    <location>
        <begin position="721"/>
        <end position="822"/>
    </location>
</feature>
<dbReference type="Gene3D" id="2.60.40.10">
    <property type="entry name" value="Immunoglobulins"/>
    <property type="match status" value="1"/>
</dbReference>
<dbReference type="OMA" id="NLTQCGH"/>
<feature type="disulfide bond" evidence="11">
    <location>
        <begin position="687"/>
        <end position="697"/>
    </location>
</feature>
<feature type="disulfide bond" evidence="11">
    <location>
        <begin position="58"/>
        <end position="119"/>
    </location>
</feature>
<evidence type="ECO:0000256" key="12">
    <source>
        <dbReference type="SAM" id="SignalP"/>
    </source>
</evidence>
<protein>
    <recommendedName>
        <fullName evidence="10">Soluble scavenger receptor cysteine-rich domain-containing protein SSC5D</fullName>
    </recommendedName>
</protein>
<dbReference type="InterPro" id="IPR013783">
    <property type="entry name" value="Ig-like_fold"/>
</dbReference>
<dbReference type="InterPro" id="IPR036772">
    <property type="entry name" value="SRCR-like_dom_sf"/>
</dbReference>
<comment type="subunit">
    <text evidence="9">Interacts with LGALS1 and laminin.</text>
</comment>
<dbReference type="SMART" id="SM00202">
    <property type="entry name" value="SR"/>
    <property type="match status" value="7"/>
</dbReference>
<evidence type="ECO:0000259" key="13">
    <source>
        <dbReference type="PROSITE" id="PS50287"/>
    </source>
</evidence>
<feature type="disulfide bond" evidence="11">
    <location>
        <begin position="345"/>
        <end position="406"/>
    </location>
</feature>
<feature type="disulfide bond" evidence="11">
    <location>
        <begin position="552"/>
        <end position="613"/>
    </location>
</feature>
<dbReference type="InterPro" id="IPR001190">
    <property type="entry name" value="SRCR"/>
</dbReference>
<feature type="disulfide bond" evidence="11">
    <location>
        <begin position="89"/>
        <end position="99"/>
    </location>
</feature>
<dbReference type="SUPFAM" id="SSF56487">
    <property type="entry name" value="SRCR-like"/>
    <property type="match status" value="7"/>
</dbReference>
<keyword evidence="5 11" id="KW-1015">Disulfide bond</keyword>
<dbReference type="PANTHER" id="PTHR19331">
    <property type="entry name" value="SCAVENGER RECEPTOR DOMAIN-CONTAINING"/>
    <property type="match status" value="1"/>
</dbReference>
<dbReference type="PANTHER" id="PTHR19331:SF22">
    <property type="entry name" value="DELETED IN MALIGNANT BRAIN TUMORS 1 PROTEIN"/>
    <property type="match status" value="1"/>
</dbReference>
<keyword evidence="7" id="KW-0325">Glycoprotein</keyword>
<evidence type="ECO:0000313" key="15">
    <source>
        <dbReference type="Proteomes" id="UP000261580"/>
    </source>
</evidence>
<comment type="function">
    <text evidence="8">Binds to extracellular matrix proteins. Binds to pathogen-associated molecular patterns (PAMPs) present on the cell walls of Gram-positive and Gram-negative bacteria and fungi, behaving as a pattern recognition receptor (PRR). Induces bacterial and fungal aggregation and subsequent inhibition of PAMP-induced cytokine release. Does not possess intrinsic bactericidal activity. May play a role in the innate defense and homeostasis of certain epithelial surfaces.</text>
</comment>
<feature type="disulfide bond" evidence="11">
    <location>
        <begin position="760"/>
        <end position="821"/>
    </location>
</feature>
<feature type="disulfide bond" evidence="11">
    <location>
        <begin position="791"/>
        <end position="801"/>
    </location>
</feature>
<feature type="disulfide bond" evidence="11">
    <location>
        <begin position="272"/>
        <end position="282"/>
    </location>
</feature>
<dbReference type="Ensembl" id="ENSNBRT00000013509.1">
    <property type="protein sequence ID" value="ENSNBRP00000013138.1"/>
    <property type="gene ID" value="ENSNBRG00000010208.1"/>
</dbReference>
<keyword evidence="4" id="KW-0677">Repeat</keyword>
<keyword evidence="3 12" id="KW-0732">Signal</keyword>
<feature type="disulfide bond" evidence="11">
    <location>
        <begin position="480"/>
        <end position="490"/>
    </location>
</feature>
<dbReference type="Proteomes" id="UP000261580">
    <property type="component" value="Unassembled WGS sequence"/>
</dbReference>
<dbReference type="PRINTS" id="PR00258">
    <property type="entry name" value="SPERACTRCPTR"/>
</dbReference>
<dbReference type="Pfam" id="PF00530">
    <property type="entry name" value="SRCR"/>
    <property type="match status" value="7"/>
</dbReference>
<dbReference type="GeneTree" id="ENSGT00940000162108"/>
<evidence type="ECO:0000256" key="10">
    <source>
        <dbReference type="ARBA" id="ARBA00069168"/>
    </source>
</evidence>
<dbReference type="Gene3D" id="3.10.250.10">
    <property type="entry name" value="SRCR-like domain"/>
    <property type="match status" value="7"/>
</dbReference>
<feature type="disulfide bond" evidence="11">
    <location>
        <begin position="45"/>
        <end position="109"/>
    </location>
</feature>
<evidence type="ECO:0000256" key="11">
    <source>
        <dbReference type="PROSITE-ProRule" id="PRU00196"/>
    </source>
</evidence>
<comment type="subcellular location">
    <subcellularLocation>
        <location evidence="1">Secreted</location>
    </subcellularLocation>
</comment>
<proteinExistence type="predicted"/>
<dbReference type="AlphaFoldDB" id="A0A3Q4H034"/>
<feature type="disulfide bond" evidence="11">
    <location>
        <begin position="332"/>
        <end position="396"/>
    </location>
</feature>
<feature type="disulfide bond" evidence="11">
    <location>
        <begin position="376"/>
        <end position="386"/>
    </location>
</feature>
<evidence type="ECO:0000256" key="2">
    <source>
        <dbReference type="ARBA" id="ARBA00022525"/>
    </source>
</evidence>
<feature type="domain" description="SRCR" evidence="13">
    <location>
        <begin position="21"/>
        <end position="120"/>
    </location>
</feature>
<dbReference type="GO" id="GO:0016020">
    <property type="term" value="C:membrane"/>
    <property type="evidence" value="ECO:0007669"/>
    <property type="project" value="InterPro"/>
</dbReference>
<dbReference type="FunFam" id="3.10.250.10:FF:000007">
    <property type="entry name" value="Soluble scavenger receptor cysteine-rich domain-containing protein SSC5D"/>
    <property type="match status" value="1"/>
</dbReference>
<evidence type="ECO:0000256" key="4">
    <source>
        <dbReference type="ARBA" id="ARBA00022737"/>
    </source>
</evidence>